<accession>A0AAU8JDB7</accession>
<feature type="active site" description="Proton acceptor" evidence="3">
    <location>
        <position position="157"/>
    </location>
</feature>
<proteinExistence type="predicted"/>
<evidence type="ECO:0000256" key="3">
    <source>
        <dbReference type="PIRSR" id="PIRSR037238-1"/>
    </source>
</evidence>
<organism evidence="5">
    <name type="scientific">Planktothricoides raciborskii GIHE-MW2</name>
    <dbReference type="NCBI Taxonomy" id="2792601"/>
    <lineage>
        <taxon>Bacteria</taxon>
        <taxon>Bacillati</taxon>
        <taxon>Cyanobacteriota</taxon>
        <taxon>Cyanophyceae</taxon>
        <taxon>Oscillatoriophycideae</taxon>
        <taxon>Oscillatoriales</taxon>
        <taxon>Oscillatoriaceae</taxon>
        <taxon>Planktothricoides</taxon>
    </lineage>
</organism>
<dbReference type="GO" id="GO:0046872">
    <property type="term" value="F:metal ion binding"/>
    <property type="evidence" value="ECO:0007669"/>
    <property type="project" value="UniProtKB-KW"/>
</dbReference>
<dbReference type="EMBL" id="CP159837">
    <property type="protein sequence ID" value="XCM36737.1"/>
    <property type="molecule type" value="Genomic_DNA"/>
</dbReference>
<dbReference type="AlphaFoldDB" id="A0AAU8JDB7"/>
<reference evidence="5" key="1">
    <citation type="submission" date="2024-07" db="EMBL/GenBank/DDBJ databases">
        <authorList>
            <person name="Kim Y.J."/>
            <person name="Jeong J.Y."/>
        </authorList>
    </citation>
    <scope>NUCLEOTIDE SEQUENCE</scope>
    <source>
        <strain evidence="5">GIHE-MW2</strain>
    </source>
</reference>
<dbReference type="PIRSF" id="PIRSF037238">
    <property type="entry name" value="Carboxypeptidase_G2"/>
    <property type="match status" value="1"/>
</dbReference>
<keyword evidence="2" id="KW-0378">Hydrolase</keyword>
<dbReference type="GO" id="GO:0016787">
    <property type="term" value="F:hydrolase activity"/>
    <property type="evidence" value="ECO:0007669"/>
    <property type="project" value="UniProtKB-KW"/>
</dbReference>
<evidence type="ECO:0000256" key="1">
    <source>
        <dbReference type="ARBA" id="ARBA00022723"/>
    </source>
</evidence>
<evidence type="ECO:0000256" key="2">
    <source>
        <dbReference type="ARBA" id="ARBA00022801"/>
    </source>
</evidence>
<name>A0AAU8JDB7_9CYAN</name>
<dbReference type="InterPro" id="IPR050072">
    <property type="entry name" value="Peptidase_M20A"/>
</dbReference>
<dbReference type="InterPro" id="IPR017150">
    <property type="entry name" value="Pept_M20_glutamate_carboxypep"/>
</dbReference>
<dbReference type="Pfam" id="PF07687">
    <property type="entry name" value="M20_dimer"/>
    <property type="match status" value="1"/>
</dbReference>
<dbReference type="InterPro" id="IPR002933">
    <property type="entry name" value="Peptidase_M20"/>
</dbReference>
<dbReference type="InterPro" id="IPR036264">
    <property type="entry name" value="Bact_exopeptidase_dim_dom"/>
</dbReference>
<dbReference type="PANTHER" id="PTHR43808">
    <property type="entry name" value="ACETYLORNITHINE DEACETYLASE"/>
    <property type="match status" value="1"/>
</dbReference>
<evidence type="ECO:0000259" key="4">
    <source>
        <dbReference type="Pfam" id="PF07687"/>
    </source>
</evidence>
<gene>
    <name evidence="5" type="ORF">ABWT76_005513</name>
</gene>
<dbReference type="InterPro" id="IPR011650">
    <property type="entry name" value="Peptidase_M20_dimer"/>
</dbReference>
<dbReference type="Gene3D" id="3.30.70.360">
    <property type="match status" value="1"/>
</dbReference>
<feature type="domain" description="Peptidase M20 dimerisation" evidence="4">
    <location>
        <begin position="194"/>
        <end position="286"/>
    </location>
</feature>
<feature type="active site" evidence="3">
    <location>
        <position position="96"/>
    </location>
</feature>
<evidence type="ECO:0000313" key="5">
    <source>
        <dbReference type="EMBL" id="XCM36737.1"/>
    </source>
</evidence>
<dbReference type="Gene3D" id="3.40.630.10">
    <property type="entry name" value="Zn peptidases"/>
    <property type="match status" value="1"/>
</dbReference>
<dbReference type="RefSeq" id="WP_354635272.1">
    <property type="nucleotide sequence ID" value="NZ_CP159837.1"/>
</dbReference>
<sequence>MKIDPLQAKIAQRLRDYLHNRQTEMTNLLAQLVLAESPSVVAESQHQVLSLLQTELEQRNYRVKRIPGQKTGGQLFAVPGDRTKNQSIQMLLGHCDTVWPLNTLKKMPLRQEQGKMYGPGIYDMKAGLVQVIFALEALRALEIQPEIAPVIFINSDEEIGSNESKVHIQRLAKVADRVFVMEPSLGPSGKLKTQRKGLGEFTVHVIGKAAHAGLEPEKGASAILELSFAIQQLFALNDPERGITVNVGNIDGGIRPNVIAPSSKAVVDVRVLHREDADRIDAKIRSLQPSTPGTKIIVEGGFDRPPLEKTPGNQQLWQRAQKAASELGIEIDEATAGGGSDGNFTSLYAPTLDGLGAVGDAAHALGEFVYLDLMVERSALLSRLLLESAIKNIG</sequence>
<dbReference type="CDD" id="cd03885">
    <property type="entry name" value="M20_CPDG2"/>
    <property type="match status" value="1"/>
</dbReference>
<dbReference type="PANTHER" id="PTHR43808:SF9">
    <property type="entry name" value="BLL0789 PROTEIN"/>
    <property type="match status" value="1"/>
</dbReference>
<keyword evidence="1" id="KW-0479">Metal-binding</keyword>
<dbReference type="Pfam" id="PF01546">
    <property type="entry name" value="Peptidase_M20"/>
    <property type="match status" value="1"/>
</dbReference>
<protein>
    <submittedName>
        <fullName evidence="5">M20 family metallopeptidase</fullName>
    </submittedName>
</protein>
<dbReference type="SUPFAM" id="SSF55031">
    <property type="entry name" value="Bacterial exopeptidase dimerisation domain"/>
    <property type="match status" value="1"/>
</dbReference>
<dbReference type="SUPFAM" id="SSF53187">
    <property type="entry name" value="Zn-dependent exopeptidases"/>
    <property type="match status" value="1"/>
</dbReference>